<accession>A0A3B1D713</accession>
<dbReference type="EMBL" id="UOGG01000172">
    <property type="protein sequence ID" value="VAX31748.1"/>
    <property type="molecule type" value="Genomic_DNA"/>
</dbReference>
<sequence>MIKKQIIGLPVVIFLWVMLAIGGESPNAEASPAISKKTAGKVEGFRLAFFGMTEKQVYRAIYKEFRISKKTVERQIHPVEKTVNLGILVADLLPQSGPARIYYVFGYKSRRLIQVNIIWGRPVTENPDAGQIVALANQLRDHFSGQGFRQKGLAVNQSIGKDSILVFRGTDDKGRMVLLLLVNPQKPDVPGNQEIVLKLSYIQQPDRPDIFTIGKGKF</sequence>
<gene>
    <name evidence="1" type="ORF">MNBD_NITROSPINAE05-1188</name>
</gene>
<dbReference type="AlphaFoldDB" id="A0A3B1D713"/>
<reference evidence="1" key="1">
    <citation type="submission" date="2018-06" db="EMBL/GenBank/DDBJ databases">
        <authorList>
            <person name="Zhirakovskaya E."/>
        </authorList>
    </citation>
    <scope>NUCLEOTIDE SEQUENCE</scope>
</reference>
<organism evidence="1">
    <name type="scientific">hydrothermal vent metagenome</name>
    <dbReference type="NCBI Taxonomy" id="652676"/>
    <lineage>
        <taxon>unclassified sequences</taxon>
        <taxon>metagenomes</taxon>
        <taxon>ecological metagenomes</taxon>
    </lineage>
</organism>
<name>A0A3B1D713_9ZZZZ</name>
<protein>
    <submittedName>
        <fullName evidence="1">Uncharacterized protein</fullName>
    </submittedName>
</protein>
<proteinExistence type="predicted"/>
<evidence type="ECO:0000313" key="1">
    <source>
        <dbReference type="EMBL" id="VAX31748.1"/>
    </source>
</evidence>